<feature type="compositionally biased region" description="Basic residues" evidence="6">
    <location>
        <begin position="1396"/>
        <end position="1423"/>
    </location>
</feature>
<dbReference type="InterPro" id="IPR056164">
    <property type="entry name" value="Beta-prop_ELP1_1st"/>
</dbReference>
<evidence type="ECO:0000259" key="8">
    <source>
        <dbReference type="Pfam" id="PF23797"/>
    </source>
</evidence>
<evidence type="ECO:0008006" key="13">
    <source>
        <dbReference type="Google" id="ProtNLM"/>
    </source>
</evidence>
<evidence type="ECO:0000256" key="4">
    <source>
        <dbReference type="ARBA" id="ARBA00022490"/>
    </source>
</evidence>
<comment type="caution">
    <text evidence="11">The sequence shown here is derived from an EMBL/GenBank/DDBJ whole genome shotgun (WGS) entry which is preliminary data.</text>
</comment>
<dbReference type="GO" id="GO:0005737">
    <property type="term" value="C:cytoplasm"/>
    <property type="evidence" value="ECO:0007669"/>
    <property type="project" value="UniProtKB-SubCell"/>
</dbReference>
<proteinExistence type="inferred from homology"/>
<evidence type="ECO:0000259" key="7">
    <source>
        <dbReference type="Pfam" id="PF04762"/>
    </source>
</evidence>
<keyword evidence="12" id="KW-1185">Reference proteome</keyword>
<comment type="subcellular location">
    <subcellularLocation>
        <location evidence="1">Cytoplasm</location>
    </subcellularLocation>
</comment>
<feature type="domain" description="ELP1 first N-terminal beta-propeller" evidence="7">
    <location>
        <begin position="134"/>
        <end position="259"/>
    </location>
</feature>
<keyword evidence="5" id="KW-0819">tRNA processing</keyword>
<evidence type="ECO:0000313" key="12">
    <source>
        <dbReference type="Proteomes" id="UP001530400"/>
    </source>
</evidence>
<dbReference type="GO" id="GO:0008033">
    <property type="term" value="P:tRNA processing"/>
    <property type="evidence" value="ECO:0007669"/>
    <property type="project" value="UniProtKB-KW"/>
</dbReference>
<sequence length="1541" mass="170293">MRNLSLQGEVRHAVPAGVYGKIVAVIRNTSSDGHLDVDLNDGSFDYDKDTHQDLAAVDAQDTVHLSKQPPAVFIMTSNGHLMAFDENDRLVWNVDLETVVLDSQDEDDDGPTQAVDVDNIERSEWFYASGFLQEESSNANPSNDEILGLNLNNQASLHITCLSRAGHLVSVSVDQTTTLALNNETVEEGSECIGSFENGLQTGCWSGDGEVLALVTFASEDEQGNELNLAEEEHRVPILMTMNTQYEILAEVRLDKCCHGEDVNAITLCWRPDSSSLAVSTIDAYVNDDEAKPLRRIRTFSRTTLELLSLSKEEDGSGRDVTNLQPVAPTWAPAGCSHYVGVIQSSRSLSSKTTVRGRPISMQVAFMEPNGLRHRECKIHMTYDRVKEKEEITGVEFNGEGDLLAVVSLVSPLIGDGEQAESLPYGKVQLYHRSNYHWYLKYELRYSNEGAVISKAQFSDPYNLMVALDKRNNDSMENILEWREYTFRWDASTIYYRNNTTSKGPAVLAMSIDGKTLNLTPLDKAIVPPPMYASSLEFSAPVVAIATIPSFANATGSTGVEFIASMSDGKLGLLKFGDSANGGSLTPGFSPPTVVAVVDLPKSLADDEVGNSRTLALRDLTIIDASADSFTVVAVPSPKSRGRRCDSIIEMSVSWKYANDSPAADITITASLSVREGRVLRLVNWLDGARGSALVELVDGTLLKYSHGGVLEPLENGHLLEPCPWIVGLFDSNADTAMLSPAEDHGHGNAANSIVVGLSSRYRLYCGERLISSATSSFGLSIQHRFLTHVTLGSRPQMRFLPISTLSEFDPLMGSDENALDGYEPRSVERGSRLVALFPHSPSVVIQMPRGNLESISPRALALPYVMMKIKDRDYATALDIMRRQRIDTNLIVDYDPASFLEKGGAETFIGQINKIDNINLFLSSLIDVDTTLWKYPVPSWLRMDHESRAPPQSIEVEAKVNRVCVKMREVMLAAEENGTTQSGKAVTAGHFLLPVLSTFAKEVPPRLEEALSLIKFSAAQVPQKQRKKTSILLSDHVQSSIQYLAFLADYELIFNTAIGMYDWDLAKAVARHSQMDPKVYLPMLKRWRDELPESMARFEVDVKLKRYESALRHLVSSGESKAPDKHLEECLKFIEEHKLHSLGLELFVQDNNFTATVMDSLGESLMTERKFEEALVVFLSSDPKNVDGAKRAAKACEDWRAYFSYCGELGRPIDADLVTSMAEGISSKMGTLDQQNESFAAAARILLDYGQDVAYAMDMFISGHMWFEGRRIAHLHNRPDLAKKCVDAAVTYADTCIEDLAERASTFEATNDKYAEVIVLRRDAIKEAEETGADLHDDSASQFSMQSTASNSSLRSTASASSIGSVGSVASVSTVISVGTKTGFQFTGDRDNFKHKSKFNKIGRDQKKKKKKKAGPAARRMKPGSEEHLKELVMTLTTTCPNDHYLANISETISFLLQSNKRSLARCLFEAYHDLVSAVTKSQVTRLEADRVAKQEKERMARKEGLIYENIEHPCEKEVNAVHCKPLPDSIENVMAYLTI</sequence>
<feature type="region of interest" description="Disordered" evidence="6">
    <location>
        <begin position="1396"/>
        <end position="1424"/>
    </location>
</feature>
<feature type="domain" description="ELP1 TPR" evidence="9">
    <location>
        <begin position="1098"/>
        <end position="1272"/>
    </location>
</feature>
<dbReference type="PANTHER" id="PTHR12747:SF0">
    <property type="entry name" value="ELONGATOR COMPLEX PROTEIN 1"/>
    <property type="match status" value="1"/>
</dbReference>
<evidence type="ECO:0000313" key="11">
    <source>
        <dbReference type="EMBL" id="KAL3788425.1"/>
    </source>
</evidence>
<dbReference type="Pfam" id="PF23797">
    <property type="entry name" value="Beta-prop_ELP1_2nd"/>
    <property type="match status" value="1"/>
</dbReference>
<name>A0ABD3PJM7_9STRA</name>
<dbReference type="EMBL" id="JALLPJ020000565">
    <property type="protein sequence ID" value="KAL3788425.1"/>
    <property type="molecule type" value="Genomic_DNA"/>
</dbReference>
<reference evidence="11 12" key="1">
    <citation type="submission" date="2024-10" db="EMBL/GenBank/DDBJ databases">
        <title>Updated reference genomes for cyclostephanoid diatoms.</title>
        <authorList>
            <person name="Roberts W.R."/>
            <person name="Alverson A.J."/>
        </authorList>
    </citation>
    <scope>NUCLEOTIDE SEQUENCE [LARGE SCALE GENOMIC DNA]</scope>
    <source>
        <strain evidence="11 12">AJA010-31</strain>
    </source>
</reference>
<organism evidence="11 12">
    <name type="scientific">Cyclotella atomus</name>
    <dbReference type="NCBI Taxonomy" id="382360"/>
    <lineage>
        <taxon>Eukaryota</taxon>
        <taxon>Sar</taxon>
        <taxon>Stramenopiles</taxon>
        <taxon>Ochrophyta</taxon>
        <taxon>Bacillariophyta</taxon>
        <taxon>Coscinodiscophyceae</taxon>
        <taxon>Thalassiosirophycidae</taxon>
        <taxon>Stephanodiscales</taxon>
        <taxon>Stephanodiscaceae</taxon>
        <taxon>Cyclotella</taxon>
    </lineage>
</organism>
<evidence type="ECO:0000256" key="5">
    <source>
        <dbReference type="ARBA" id="ARBA00022694"/>
    </source>
</evidence>
<dbReference type="Pfam" id="PF23878">
    <property type="entry name" value="TPR_ELP1"/>
    <property type="match status" value="1"/>
</dbReference>
<feature type="domain" description="ELP1 alpha-solenoid" evidence="10">
    <location>
        <begin position="859"/>
        <end position="1086"/>
    </location>
</feature>
<accession>A0ABD3PJM7</accession>
<evidence type="ECO:0000256" key="6">
    <source>
        <dbReference type="SAM" id="MobiDB-lite"/>
    </source>
</evidence>
<dbReference type="PANTHER" id="PTHR12747">
    <property type="entry name" value="ELONGATOR COMPLEX PROTEIN 1"/>
    <property type="match status" value="1"/>
</dbReference>
<dbReference type="Proteomes" id="UP001530400">
    <property type="component" value="Unassembled WGS sequence"/>
</dbReference>
<dbReference type="InterPro" id="IPR056165">
    <property type="entry name" value="Beta-prop_ELP1_2nd"/>
</dbReference>
<evidence type="ECO:0000256" key="1">
    <source>
        <dbReference type="ARBA" id="ARBA00004496"/>
    </source>
</evidence>
<evidence type="ECO:0000259" key="10">
    <source>
        <dbReference type="Pfam" id="PF23925"/>
    </source>
</evidence>
<comment type="pathway">
    <text evidence="2">tRNA modification; 5-methoxycarbonylmethyl-2-thiouridine-tRNA biosynthesis.</text>
</comment>
<feature type="domain" description="ELP1 N-terminal second beta-propeller" evidence="8">
    <location>
        <begin position="512"/>
        <end position="835"/>
    </location>
</feature>
<dbReference type="Pfam" id="PF23925">
    <property type="entry name" value="A-sol_ELP1"/>
    <property type="match status" value="1"/>
</dbReference>
<dbReference type="InterPro" id="IPR056166">
    <property type="entry name" value="TPR_ELP1"/>
</dbReference>
<dbReference type="Pfam" id="PF04762">
    <property type="entry name" value="Beta-prop_ELP1_1st"/>
    <property type="match status" value="2"/>
</dbReference>
<feature type="domain" description="ELP1 first N-terminal beta-propeller" evidence="7">
    <location>
        <begin position="262"/>
        <end position="451"/>
    </location>
</feature>
<dbReference type="InterPro" id="IPR056167">
    <property type="entry name" value="A-sol_ELP1"/>
</dbReference>
<evidence type="ECO:0000256" key="3">
    <source>
        <dbReference type="ARBA" id="ARBA00006086"/>
    </source>
</evidence>
<protein>
    <recommendedName>
        <fullName evidence="13">Elongator complex protein 1</fullName>
    </recommendedName>
</protein>
<comment type="similarity">
    <text evidence="3">Belongs to the ELP1/IKA1 family.</text>
</comment>
<evidence type="ECO:0000259" key="9">
    <source>
        <dbReference type="Pfam" id="PF23878"/>
    </source>
</evidence>
<evidence type="ECO:0000256" key="2">
    <source>
        <dbReference type="ARBA" id="ARBA00005043"/>
    </source>
</evidence>
<keyword evidence="4" id="KW-0963">Cytoplasm</keyword>
<gene>
    <name evidence="11" type="ORF">ACHAWO_007380</name>
</gene>
<dbReference type="InterPro" id="IPR006849">
    <property type="entry name" value="Elp1"/>
</dbReference>